<dbReference type="InterPro" id="IPR039437">
    <property type="entry name" value="FrzH/put_lumazine-bd"/>
</dbReference>
<dbReference type="EMBL" id="CP013002">
    <property type="protein sequence ID" value="ALL12465.1"/>
    <property type="molecule type" value="Genomic_DNA"/>
</dbReference>
<keyword evidence="1" id="KW-0732">Signal</keyword>
<accession>A0A0P0NWR9</accession>
<name>A0A0P0NWR9_9CAUL</name>
<evidence type="ECO:0000313" key="3">
    <source>
        <dbReference type="Proteomes" id="UP000056905"/>
    </source>
</evidence>
<organism evidence="2 3">
    <name type="scientific">Caulobacter henricii</name>
    <dbReference type="NCBI Taxonomy" id="69395"/>
    <lineage>
        <taxon>Bacteria</taxon>
        <taxon>Pseudomonadati</taxon>
        <taxon>Pseudomonadota</taxon>
        <taxon>Alphaproteobacteria</taxon>
        <taxon>Caulobacterales</taxon>
        <taxon>Caulobacteraceae</taxon>
        <taxon>Caulobacter</taxon>
    </lineage>
</organism>
<dbReference type="SUPFAM" id="SSF54427">
    <property type="entry name" value="NTF2-like"/>
    <property type="match status" value="1"/>
</dbReference>
<dbReference type="Proteomes" id="UP000056905">
    <property type="component" value="Chromosome"/>
</dbReference>
<protein>
    <recommendedName>
        <fullName evidence="4">Dehydrogenase</fullName>
    </recommendedName>
</protein>
<dbReference type="RefSeq" id="WP_062144236.1">
    <property type="nucleotide sequence ID" value="NZ_CP013002.1"/>
</dbReference>
<evidence type="ECO:0000256" key="1">
    <source>
        <dbReference type="SAM" id="SignalP"/>
    </source>
</evidence>
<dbReference type="STRING" id="69395.AQ619_03345"/>
<sequence length="148" mass="16101">MNRLIAIVAAGACMQTAAPVLAQTQDNPEQAAVRATLEHYLAGQATGQAQEFGQAFHEEARLHWIRDGVYGQRSDDDYIAGASGKPAADEPLRKRWIESIDVTGSAASAKIVLDYPNAVLTDYMQLLKTAEGWKIVNKIVDARPKPKP</sequence>
<dbReference type="KEGG" id="chq:AQ619_03345"/>
<evidence type="ECO:0008006" key="4">
    <source>
        <dbReference type="Google" id="ProtNLM"/>
    </source>
</evidence>
<dbReference type="Gene3D" id="3.10.450.50">
    <property type="match status" value="1"/>
</dbReference>
<dbReference type="Pfam" id="PF12893">
    <property type="entry name" value="Lumazine_bd_2"/>
    <property type="match status" value="1"/>
</dbReference>
<dbReference type="InterPro" id="IPR032710">
    <property type="entry name" value="NTF2-like_dom_sf"/>
</dbReference>
<keyword evidence="3" id="KW-1185">Reference proteome</keyword>
<dbReference type="AlphaFoldDB" id="A0A0P0NWR9"/>
<feature type="chain" id="PRO_5006052438" description="Dehydrogenase" evidence="1">
    <location>
        <begin position="23"/>
        <end position="148"/>
    </location>
</feature>
<evidence type="ECO:0000313" key="2">
    <source>
        <dbReference type="EMBL" id="ALL12465.1"/>
    </source>
</evidence>
<reference evidence="2 3" key="1">
    <citation type="submission" date="2015-10" db="EMBL/GenBank/DDBJ databases">
        <title>Conservation of the essential genome among Caulobacter and Brevundimonas species.</title>
        <authorList>
            <person name="Scott D."/>
            <person name="Ely B."/>
        </authorList>
    </citation>
    <scope>NUCLEOTIDE SEQUENCE [LARGE SCALE GENOMIC DNA]</scope>
    <source>
        <strain evidence="2 3">CB4</strain>
    </source>
</reference>
<gene>
    <name evidence="2" type="ORF">AQ619_03345</name>
</gene>
<proteinExistence type="predicted"/>
<feature type="signal peptide" evidence="1">
    <location>
        <begin position="1"/>
        <end position="22"/>
    </location>
</feature>